<protein>
    <recommendedName>
        <fullName evidence="1">Right handed beta helix domain-containing protein</fullName>
    </recommendedName>
</protein>
<feature type="non-terminal residue" evidence="2">
    <location>
        <position position="1"/>
    </location>
</feature>
<evidence type="ECO:0000259" key="1">
    <source>
        <dbReference type="Pfam" id="PF13229"/>
    </source>
</evidence>
<dbReference type="EMBL" id="PFBZ01000064">
    <property type="protein sequence ID" value="PIT86724.1"/>
    <property type="molecule type" value="Genomic_DNA"/>
</dbReference>
<feature type="domain" description="Right handed beta helix" evidence="1">
    <location>
        <begin position="187"/>
        <end position="322"/>
    </location>
</feature>
<proteinExistence type="predicted"/>
<comment type="caution">
    <text evidence="2">The sequence shown here is derived from an EMBL/GenBank/DDBJ whole genome shotgun (WGS) entry which is preliminary data.</text>
</comment>
<dbReference type="SUPFAM" id="SSF51126">
    <property type="entry name" value="Pectin lyase-like"/>
    <property type="match status" value="1"/>
</dbReference>
<gene>
    <name evidence="2" type="ORF">COU33_01535</name>
</gene>
<dbReference type="AlphaFoldDB" id="A0A2M6W1N4"/>
<dbReference type="InterPro" id="IPR011050">
    <property type="entry name" value="Pectin_lyase_fold/virulence"/>
</dbReference>
<accession>A0A2M6W1N4</accession>
<dbReference type="Gene3D" id="2.160.20.10">
    <property type="entry name" value="Single-stranded right-handed beta-helix, Pectin lyase-like"/>
    <property type="match status" value="1"/>
</dbReference>
<evidence type="ECO:0000313" key="2">
    <source>
        <dbReference type="EMBL" id="PIT86724.1"/>
    </source>
</evidence>
<dbReference type="InterPro" id="IPR039448">
    <property type="entry name" value="Beta_helix"/>
</dbReference>
<name>A0A2M6W1N4_9BACT</name>
<sequence>GSIMSDSSISRGRRQRKRTIEENRDDLVYNFSVWRQYLANPREESKESISSLPKEATLSVGPLRFTYDQSKQEYVLPAGTYVLHEDVLLPGGDAIAFSSGVTVLLDEDVSLVSFAPIHMRGTVDTPVTIAPTDKSKPFGVVAVQGVDAPSCESSIVHADISGGSEAFVAGVYYSGGLDIYYCDLVMQDTKIHQHTADDGLNVKHGVVTIEDSIFFNNAADQVDLDFTDAHITENTFEVNTAVLSSDGGGDGLDLSGSYGNIDGNTFFGFSDKGISVGEQSTVWVKDNTFESNMLAIAAKDLSHVYIDQNIFSGNMADIEAYQKKPTFGGSSVWIRESEEGLVQHLDVVSEIVSLSEETFDSTIAEIFYE</sequence>
<dbReference type="InterPro" id="IPR012334">
    <property type="entry name" value="Pectin_lyas_fold"/>
</dbReference>
<dbReference type="Proteomes" id="UP000229362">
    <property type="component" value="Unassembled WGS sequence"/>
</dbReference>
<dbReference type="Pfam" id="PF13229">
    <property type="entry name" value="Beta_helix"/>
    <property type="match status" value="1"/>
</dbReference>
<evidence type="ECO:0000313" key="3">
    <source>
        <dbReference type="Proteomes" id="UP000229362"/>
    </source>
</evidence>
<organism evidence="2 3">
    <name type="scientific">Candidatus Magasanikbacteria bacterium CG10_big_fil_rev_8_21_14_0_10_43_6</name>
    <dbReference type="NCBI Taxonomy" id="1974650"/>
    <lineage>
        <taxon>Bacteria</taxon>
        <taxon>Candidatus Magasanikiibacteriota</taxon>
    </lineage>
</organism>
<reference evidence="3" key="1">
    <citation type="submission" date="2017-09" db="EMBL/GenBank/DDBJ databases">
        <title>Depth-based differentiation of microbial function through sediment-hosted aquifers and enrichment of novel symbionts in the deep terrestrial subsurface.</title>
        <authorList>
            <person name="Probst A.J."/>
            <person name="Ladd B."/>
            <person name="Jarett J.K."/>
            <person name="Geller-Mcgrath D.E."/>
            <person name="Sieber C.M.K."/>
            <person name="Emerson J.B."/>
            <person name="Anantharaman K."/>
            <person name="Thomas B.C."/>
            <person name="Malmstrom R."/>
            <person name="Stieglmeier M."/>
            <person name="Klingl A."/>
            <person name="Woyke T."/>
            <person name="Ryan C.M."/>
            <person name="Banfield J.F."/>
        </authorList>
    </citation>
    <scope>NUCLEOTIDE SEQUENCE [LARGE SCALE GENOMIC DNA]</scope>
</reference>